<evidence type="ECO:0000256" key="1">
    <source>
        <dbReference type="SAM" id="MobiDB-lite"/>
    </source>
</evidence>
<organism evidence="2 3">
    <name type="scientific">Holothuria leucospilota</name>
    <name type="common">Black long sea cucumber</name>
    <name type="synonym">Mertensiothuria leucospilota</name>
    <dbReference type="NCBI Taxonomy" id="206669"/>
    <lineage>
        <taxon>Eukaryota</taxon>
        <taxon>Metazoa</taxon>
        <taxon>Echinodermata</taxon>
        <taxon>Eleutherozoa</taxon>
        <taxon>Echinozoa</taxon>
        <taxon>Holothuroidea</taxon>
        <taxon>Aspidochirotacea</taxon>
        <taxon>Aspidochirotida</taxon>
        <taxon>Holothuriidae</taxon>
        <taxon>Holothuria</taxon>
    </lineage>
</organism>
<evidence type="ECO:0000313" key="2">
    <source>
        <dbReference type="EMBL" id="KAJ8023407.1"/>
    </source>
</evidence>
<dbReference type="AlphaFoldDB" id="A0A9Q0YJ44"/>
<proteinExistence type="predicted"/>
<keyword evidence="3" id="KW-1185">Reference proteome</keyword>
<dbReference type="EMBL" id="JAIZAY010000019">
    <property type="protein sequence ID" value="KAJ8023407.1"/>
    <property type="molecule type" value="Genomic_DNA"/>
</dbReference>
<name>A0A9Q0YJ44_HOLLE</name>
<feature type="region of interest" description="Disordered" evidence="1">
    <location>
        <begin position="1"/>
        <end position="31"/>
    </location>
</feature>
<reference evidence="2" key="1">
    <citation type="submission" date="2021-10" db="EMBL/GenBank/DDBJ databases">
        <title>Tropical sea cucumber genome reveals ecological adaptation and Cuvierian tubules defense mechanism.</title>
        <authorList>
            <person name="Chen T."/>
        </authorList>
    </citation>
    <scope>NUCLEOTIDE SEQUENCE</scope>
    <source>
        <strain evidence="2">Nanhai2018</strain>
        <tissue evidence="2">Muscle</tissue>
    </source>
</reference>
<accession>A0A9Q0YJ44</accession>
<sequence length="184" mass="21553">MTISEKVAEVTELPPHKPSSNDPSSEHDYSLRIYEESKKCSSDEYEVLDDDSPEVSDTIIHHTYTEHMVVDKQKFFSNSDSGQENGDKIQQVDAEYLDIDELKYYSTDDNSHRNVVEVHHVYAEDLEKAKYCSVTDRSEDDDERIHHTYAEDLDLERPKYYSINENRETARTCNEENDYLQIED</sequence>
<comment type="caution">
    <text evidence="2">The sequence shown here is derived from an EMBL/GenBank/DDBJ whole genome shotgun (WGS) entry which is preliminary data.</text>
</comment>
<protein>
    <submittedName>
        <fullName evidence="2">Uncharacterized protein</fullName>
    </submittedName>
</protein>
<evidence type="ECO:0000313" key="3">
    <source>
        <dbReference type="Proteomes" id="UP001152320"/>
    </source>
</evidence>
<gene>
    <name evidence="2" type="ORF">HOLleu_35847</name>
</gene>
<dbReference type="Proteomes" id="UP001152320">
    <property type="component" value="Chromosome 19"/>
</dbReference>